<evidence type="ECO:0000256" key="5">
    <source>
        <dbReference type="ARBA" id="ARBA00023002"/>
    </source>
</evidence>
<evidence type="ECO:0000256" key="4">
    <source>
        <dbReference type="ARBA" id="ARBA00022723"/>
    </source>
</evidence>
<reference evidence="11" key="1">
    <citation type="submission" date="2019-12" db="EMBL/GenBank/DDBJ databases">
        <authorList>
            <person name="Scholz U."/>
            <person name="Mascher M."/>
            <person name="Fiebig A."/>
        </authorList>
    </citation>
    <scope>NUCLEOTIDE SEQUENCE</scope>
</reference>
<evidence type="ECO:0000256" key="8">
    <source>
        <dbReference type="PIRSR" id="PIRSR602401-1"/>
    </source>
</evidence>
<evidence type="ECO:0000313" key="11">
    <source>
        <dbReference type="EMBL" id="CAA2631021.1"/>
    </source>
</evidence>
<dbReference type="EMBL" id="LR746276">
    <property type="protein sequence ID" value="CAA7407317.1"/>
    <property type="molecule type" value="Genomic_DNA"/>
</dbReference>
<evidence type="ECO:0000256" key="10">
    <source>
        <dbReference type="SAM" id="SignalP"/>
    </source>
</evidence>
<dbReference type="Pfam" id="PF00067">
    <property type="entry name" value="p450"/>
    <property type="match status" value="1"/>
</dbReference>
<dbReference type="PRINTS" id="PR00385">
    <property type="entry name" value="P450"/>
</dbReference>
<dbReference type="Proteomes" id="UP000663760">
    <property type="component" value="Chromosome 13"/>
</dbReference>
<dbReference type="OrthoDB" id="2789670at2759"/>
<evidence type="ECO:0000256" key="1">
    <source>
        <dbReference type="ARBA" id="ARBA00001971"/>
    </source>
</evidence>
<evidence type="ECO:0000256" key="7">
    <source>
        <dbReference type="ARBA" id="ARBA00023033"/>
    </source>
</evidence>
<name>A0A7I8JJD1_SPIIN</name>
<dbReference type="InterPro" id="IPR036396">
    <property type="entry name" value="Cyt_P450_sf"/>
</dbReference>
<proteinExistence type="inferred from homology"/>
<evidence type="ECO:0000313" key="13">
    <source>
        <dbReference type="Proteomes" id="UP000663760"/>
    </source>
</evidence>
<dbReference type="InterPro" id="IPR017972">
    <property type="entry name" value="Cyt_P450_CS"/>
</dbReference>
<keyword evidence="3 8" id="KW-0349">Heme</keyword>
<evidence type="ECO:0000313" key="12">
    <source>
        <dbReference type="EMBL" id="CAA7407317.1"/>
    </source>
</evidence>
<keyword evidence="6 8" id="KW-0408">Iron</keyword>
<keyword evidence="13" id="KW-1185">Reference proteome</keyword>
<feature type="binding site" description="axial binding residue" evidence="8">
    <location>
        <position position="439"/>
    </location>
    <ligand>
        <name>heme</name>
        <dbReference type="ChEBI" id="CHEBI:30413"/>
    </ligand>
    <ligandPart>
        <name>Fe</name>
        <dbReference type="ChEBI" id="CHEBI:18248"/>
    </ligandPart>
</feature>
<feature type="chain" id="PRO_5045019987" evidence="10">
    <location>
        <begin position="24"/>
        <end position="500"/>
    </location>
</feature>
<dbReference type="InterPro" id="IPR001128">
    <property type="entry name" value="Cyt_P450"/>
</dbReference>
<dbReference type="GO" id="GO:0005506">
    <property type="term" value="F:iron ion binding"/>
    <property type="evidence" value="ECO:0007669"/>
    <property type="project" value="InterPro"/>
</dbReference>
<dbReference type="PANTHER" id="PTHR47955">
    <property type="entry name" value="CYTOCHROME P450 FAMILY 71 PROTEIN"/>
    <property type="match status" value="1"/>
</dbReference>
<keyword evidence="7 9" id="KW-0503">Monooxygenase</keyword>
<accession>A0A7I8JJD1</accession>
<evidence type="ECO:0000256" key="3">
    <source>
        <dbReference type="ARBA" id="ARBA00022617"/>
    </source>
</evidence>
<dbReference type="Gene3D" id="1.10.630.10">
    <property type="entry name" value="Cytochrome P450"/>
    <property type="match status" value="1"/>
</dbReference>
<evidence type="ECO:0000256" key="2">
    <source>
        <dbReference type="ARBA" id="ARBA00010617"/>
    </source>
</evidence>
<dbReference type="PROSITE" id="PS00086">
    <property type="entry name" value="CYTOCHROME_P450"/>
    <property type="match status" value="1"/>
</dbReference>
<evidence type="ECO:0000256" key="6">
    <source>
        <dbReference type="ARBA" id="ARBA00023004"/>
    </source>
</evidence>
<dbReference type="SUPFAM" id="SSF48264">
    <property type="entry name" value="Cytochrome P450"/>
    <property type="match status" value="1"/>
</dbReference>
<dbReference type="CDD" id="cd11072">
    <property type="entry name" value="CYP71-like"/>
    <property type="match status" value="1"/>
</dbReference>
<dbReference type="AlphaFoldDB" id="A0A7I8JJD1"/>
<evidence type="ECO:0000256" key="9">
    <source>
        <dbReference type="RuleBase" id="RU000461"/>
    </source>
</evidence>
<comment type="cofactor">
    <cofactor evidence="1 8">
        <name>heme</name>
        <dbReference type="ChEBI" id="CHEBI:30413"/>
    </cofactor>
</comment>
<dbReference type="FunFam" id="1.10.630.10:FF:000011">
    <property type="entry name" value="Cytochrome P450 83B1"/>
    <property type="match status" value="1"/>
</dbReference>
<organism evidence="11">
    <name type="scientific">Spirodela intermedia</name>
    <name type="common">Intermediate duckweed</name>
    <dbReference type="NCBI Taxonomy" id="51605"/>
    <lineage>
        <taxon>Eukaryota</taxon>
        <taxon>Viridiplantae</taxon>
        <taxon>Streptophyta</taxon>
        <taxon>Embryophyta</taxon>
        <taxon>Tracheophyta</taxon>
        <taxon>Spermatophyta</taxon>
        <taxon>Magnoliopsida</taxon>
        <taxon>Liliopsida</taxon>
        <taxon>Araceae</taxon>
        <taxon>Lemnoideae</taxon>
        <taxon>Spirodela</taxon>
    </lineage>
</organism>
<dbReference type="PANTHER" id="PTHR47955:SF19">
    <property type="entry name" value="CYTOCHROME P450 71A9-LIKE ISOFORM X1"/>
    <property type="match status" value="1"/>
</dbReference>
<sequence length="500" mass="55979">MDACYQLVLLLLALLGFLALEKAKKKSQIKKHRLPPGPRGLPLIGNLHQLGKHPHRALAKLSKLHGPVMYLQLGRVPAVVVSSAEAAEAVLKTHDRDSCSRPALIAWKQISCNFSDVVFSPYGASWRELKKILMVKLLCTRKVEGFRRVREEEVERMTSSIFSRIAPLEPVNLSELVQSLSNSIICRIVLCRKLEVGGSLENRFNRILQEAEAFAIGFFIADYIPWAGWVDKLTGKQAALEKTHAEMEAFCQEILGAHADRGKPRDDEEGIIDFMLRRQKDKSDLTMDNVKGVLLNILFAATDTSAATLEYAMAELVRNPRTMSKAQEEVRSVVGEKGKVEETDIPQLIYLKSVVKETLRLHPPAPILVPRETTGQITINDCEILPKMRLIVNAWAIGRDPHFWERPDEFLPERFVDNPVDFKGQDFQFIPFGAGRRICPGTSFAVMAVELALANLLYAFNWDVPAGMGEEGIDMAEGVGLAVRLKTALRLKASLYTQFK</sequence>
<dbReference type="GO" id="GO:0016705">
    <property type="term" value="F:oxidoreductase activity, acting on paired donors, with incorporation or reduction of molecular oxygen"/>
    <property type="evidence" value="ECO:0007669"/>
    <property type="project" value="InterPro"/>
</dbReference>
<dbReference type="InterPro" id="IPR002401">
    <property type="entry name" value="Cyt_P450_E_grp-I"/>
</dbReference>
<keyword evidence="5 9" id="KW-0560">Oxidoreductase</keyword>
<dbReference type="GO" id="GO:0004497">
    <property type="term" value="F:monooxygenase activity"/>
    <property type="evidence" value="ECO:0007669"/>
    <property type="project" value="UniProtKB-KW"/>
</dbReference>
<gene>
    <name evidence="11" type="ORF">SI7747_13016667</name>
    <name evidence="12" type="ORF">SI8410_13017995</name>
</gene>
<keyword evidence="4 8" id="KW-0479">Metal-binding</keyword>
<feature type="signal peptide" evidence="10">
    <location>
        <begin position="1"/>
        <end position="23"/>
    </location>
</feature>
<keyword evidence="10" id="KW-0732">Signal</keyword>
<dbReference type="EMBL" id="LR743600">
    <property type="protein sequence ID" value="CAA2631021.1"/>
    <property type="molecule type" value="Genomic_DNA"/>
</dbReference>
<comment type="similarity">
    <text evidence="2 9">Belongs to the cytochrome P450 family.</text>
</comment>
<protein>
    <submittedName>
        <fullName evidence="11">Uncharacterized protein</fullName>
    </submittedName>
</protein>
<dbReference type="GO" id="GO:0020037">
    <property type="term" value="F:heme binding"/>
    <property type="evidence" value="ECO:0007669"/>
    <property type="project" value="InterPro"/>
</dbReference>
<dbReference type="PRINTS" id="PR00463">
    <property type="entry name" value="EP450I"/>
</dbReference>